<sequence>MHSLTCFKAYDIRGQVPAQLNADIAYGIGRALVAELQGSSFVVGRDMRLESPMLVDALIRGITDAGADVIDIGMCGTEEVYFATSHFQVAGGVMVTASHNPKGYNGMKLVREQSRPISGETGLSAIRERIERNDFGSISPQPGKVEANVDKSAYIQHLLQYVKTADLKPLKILADPGNGAAGPVIQALQPHLPFEWVMINSEPDGSFPNGVPNPLLQENRELTRQALLGHKCDLAVAWDGDFDRCFFFDANGRFIEGYYLVGLLAEMLLKQHPSSNIIHDPRLTWNTIDQVQQAGGIAVQSKTGHAFIKERMRAEDAVYGGEMSAHHYFRDFFYCDSGMIPWLLVTALMSETGKTLAELVDERMAAFPCSGEINYKVENVAVTLQLVREHFQSQALRLDETDGISLEFDSWRFNLRGSNTEPLLRLNVETRSDEAELQRHVAEIQKLIEAVV</sequence>
<evidence type="ECO:0000313" key="15">
    <source>
        <dbReference type="EMBL" id="RMH92279.1"/>
    </source>
</evidence>
<evidence type="ECO:0000256" key="1">
    <source>
        <dbReference type="ARBA" id="ARBA00000586"/>
    </source>
</evidence>
<dbReference type="Pfam" id="PF00408">
    <property type="entry name" value="PGM_PMM_IV"/>
    <property type="match status" value="1"/>
</dbReference>
<accession>A0A3M2HXY6</accession>
<dbReference type="AlphaFoldDB" id="A0A3M2HXY6"/>
<evidence type="ECO:0000256" key="5">
    <source>
        <dbReference type="ARBA" id="ARBA00012730"/>
    </source>
</evidence>
<keyword evidence="8 10" id="KW-0460">Magnesium</keyword>
<dbReference type="Pfam" id="PF02878">
    <property type="entry name" value="PGM_PMM_I"/>
    <property type="match status" value="1"/>
</dbReference>
<evidence type="ECO:0000259" key="12">
    <source>
        <dbReference type="Pfam" id="PF02878"/>
    </source>
</evidence>
<evidence type="ECO:0000256" key="10">
    <source>
        <dbReference type="RuleBase" id="RU004326"/>
    </source>
</evidence>
<dbReference type="InterPro" id="IPR036900">
    <property type="entry name" value="A-D-PHexomutase_C_sf"/>
</dbReference>
<dbReference type="Gene3D" id="3.40.120.10">
    <property type="entry name" value="Alpha-D-Glucose-1,6-Bisphosphate, subunit A, domain 3"/>
    <property type="match status" value="3"/>
</dbReference>
<evidence type="ECO:0000256" key="9">
    <source>
        <dbReference type="ARBA" id="ARBA00023235"/>
    </source>
</evidence>
<keyword evidence="9" id="KW-0413">Isomerase</keyword>
<dbReference type="OrthoDB" id="9803322at2"/>
<dbReference type="Pfam" id="PF02879">
    <property type="entry name" value="PGM_PMM_II"/>
    <property type="match status" value="1"/>
</dbReference>
<dbReference type="InterPro" id="IPR016066">
    <property type="entry name" value="A-D-PHexomutase_CS"/>
</dbReference>
<dbReference type="InterPro" id="IPR005845">
    <property type="entry name" value="A-D-PHexomutase_a/b/a-II"/>
</dbReference>
<dbReference type="PROSITE" id="PS00710">
    <property type="entry name" value="PGM_PMM"/>
    <property type="match status" value="1"/>
</dbReference>
<evidence type="ECO:0000259" key="13">
    <source>
        <dbReference type="Pfam" id="PF02879"/>
    </source>
</evidence>
<gene>
    <name evidence="15" type="ORF">EA797_06060</name>
</gene>
<dbReference type="InterPro" id="IPR016055">
    <property type="entry name" value="A-D-PHexomutase_a/b/a-I/II/III"/>
</dbReference>
<dbReference type="RefSeq" id="WP_122164228.1">
    <property type="nucleotide sequence ID" value="NZ_JAMOIB010000001.1"/>
</dbReference>
<feature type="domain" description="Alpha-D-phosphohexomutase alpha/beta/alpha" evidence="14">
    <location>
        <begin position="257"/>
        <end position="366"/>
    </location>
</feature>
<dbReference type="InterPro" id="IPR005846">
    <property type="entry name" value="A-D-PHexomutase_a/b/a-III"/>
</dbReference>
<protein>
    <recommendedName>
        <fullName evidence="5">phosphomannomutase</fullName>
        <ecNumber evidence="5">5.4.2.8</ecNumber>
    </recommendedName>
</protein>
<keyword evidence="7 10" id="KW-0479">Metal-binding</keyword>
<dbReference type="Pfam" id="PF02880">
    <property type="entry name" value="PGM_PMM_III"/>
    <property type="match status" value="1"/>
</dbReference>
<dbReference type="SUPFAM" id="SSF53738">
    <property type="entry name" value="Phosphoglucomutase, first 3 domains"/>
    <property type="match status" value="3"/>
</dbReference>
<dbReference type="SUPFAM" id="SSF55957">
    <property type="entry name" value="Phosphoglucomutase, C-terminal domain"/>
    <property type="match status" value="1"/>
</dbReference>
<dbReference type="CDD" id="cd03089">
    <property type="entry name" value="PMM_PGM"/>
    <property type="match status" value="1"/>
</dbReference>
<dbReference type="GO" id="GO:0004615">
    <property type="term" value="F:phosphomannomutase activity"/>
    <property type="evidence" value="ECO:0007669"/>
    <property type="project" value="UniProtKB-EC"/>
</dbReference>
<keyword evidence="16" id="KW-1185">Reference proteome</keyword>
<dbReference type="PANTHER" id="PTHR43771">
    <property type="entry name" value="PHOSPHOMANNOMUTASE"/>
    <property type="match status" value="1"/>
</dbReference>
<dbReference type="Gene3D" id="3.30.310.50">
    <property type="entry name" value="Alpha-D-phosphohexomutase, C-terminal domain"/>
    <property type="match status" value="1"/>
</dbReference>
<dbReference type="EC" id="5.4.2.8" evidence="5"/>
<dbReference type="Proteomes" id="UP000269774">
    <property type="component" value="Unassembled WGS sequence"/>
</dbReference>
<comment type="catalytic activity">
    <reaction evidence="1">
        <text>alpha-D-mannose 1-phosphate = D-mannose 6-phosphate</text>
        <dbReference type="Rhea" id="RHEA:11140"/>
        <dbReference type="ChEBI" id="CHEBI:58409"/>
        <dbReference type="ChEBI" id="CHEBI:58735"/>
        <dbReference type="EC" id="5.4.2.8"/>
    </reaction>
</comment>
<dbReference type="PRINTS" id="PR00509">
    <property type="entry name" value="PGMPMM"/>
</dbReference>
<reference evidence="15 16" key="1">
    <citation type="submission" date="2018-10" db="EMBL/GenBank/DDBJ databases">
        <title>Pseudomonas zhaodongensis NEAU-ST5-21(T) genome.</title>
        <authorList>
            <person name="Peng J."/>
            <person name="Liu Z.-P."/>
        </authorList>
    </citation>
    <scope>NUCLEOTIDE SEQUENCE [LARGE SCALE GENOMIC DNA]</scope>
    <source>
        <strain evidence="15 16">NEAU-ST5-21</strain>
    </source>
</reference>
<proteinExistence type="inferred from homology"/>
<dbReference type="GO" id="GO:0005975">
    <property type="term" value="P:carbohydrate metabolic process"/>
    <property type="evidence" value="ECO:0007669"/>
    <property type="project" value="InterPro"/>
</dbReference>
<dbReference type="GO" id="GO:0000287">
    <property type="term" value="F:magnesium ion binding"/>
    <property type="evidence" value="ECO:0007669"/>
    <property type="project" value="InterPro"/>
</dbReference>
<dbReference type="PANTHER" id="PTHR43771:SF1">
    <property type="entry name" value="PHOSPHOMANNOMUTASE"/>
    <property type="match status" value="1"/>
</dbReference>
<comment type="pathway">
    <text evidence="3">Nucleotide-sugar biosynthesis; GDP-alpha-D-mannose biosynthesis; alpha-D-mannose 1-phosphate from D-fructose 6-phosphate: step 2/2.</text>
</comment>
<evidence type="ECO:0000256" key="7">
    <source>
        <dbReference type="ARBA" id="ARBA00022723"/>
    </source>
</evidence>
<evidence type="ECO:0000256" key="8">
    <source>
        <dbReference type="ARBA" id="ARBA00022842"/>
    </source>
</evidence>
<keyword evidence="6" id="KW-0597">Phosphoprotein</keyword>
<feature type="domain" description="Alpha-D-phosphohexomutase alpha/beta/alpha" evidence="12">
    <location>
        <begin position="7"/>
        <end position="135"/>
    </location>
</feature>
<comment type="caution">
    <text evidence="15">The sequence shown here is derived from an EMBL/GenBank/DDBJ whole genome shotgun (WGS) entry which is preliminary data.</text>
</comment>
<dbReference type="InterPro" id="IPR005844">
    <property type="entry name" value="A-D-PHexomutase_a/b/a-I"/>
</dbReference>
<evidence type="ECO:0000256" key="4">
    <source>
        <dbReference type="ARBA" id="ARBA00010231"/>
    </source>
</evidence>
<name>A0A3M2HXY6_9GAMM</name>
<comment type="cofactor">
    <cofactor evidence="2">
        <name>Mg(2+)</name>
        <dbReference type="ChEBI" id="CHEBI:18420"/>
    </cofactor>
</comment>
<comment type="similarity">
    <text evidence="4 10">Belongs to the phosphohexose mutase family.</text>
</comment>
<feature type="domain" description="Alpha-D-phosphohexomutase C-terminal" evidence="11">
    <location>
        <begin position="372"/>
        <end position="445"/>
    </location>
</feature>
<evidence type="ECO:0000313" key="16">
    <source>
        <dbReference type="Proteomes" id="UP000269774"/>
    </source>
</evidence>
<organism evidence="15 16">
    <name type="scientific">Stutzerimonas zhaodongensis</name>
    <dbReference type="NCBI Taxonomy" id="1176257"/>
    <lineage>
        <taxon>Bacteria</taxon>
        <taxon>Pseudomonadati</taxon>
        <taxon>Pseudomonadota</taxon>
        <taxon>Gammaproteobacteria</taxon>
        <taxon>Pseudomonadales</taxon>
        <taxon>Pseudomonadaceae</taxon>
        <taxon>Stutzerimonas</taxon>
    </lineage>
</organism>
<dbReference type="InterPro" id="IPR005841">
    <property type="entry name" value="Alpha-D-phosphohexomutase_SF"/>
</dbReference>
<dbReference type="InterPro" id="IPR005843">
    <property type="entry name" value="A-D-PHexomutase_C"/>
</dbReference>
<evidence type="ECO:0000256" key="2">
    <source>
        <dbReference type="ARBA" id="ARBA00001946"/>
    </source>
</evidence>
<evidence type="ECO:0000256" key="6">
    <source>
        <dbReference type="ARBA" id="ARBA00022553"/>
    </source>
</evidence>
<evidence type="ECO:0000259" key="14">
    <source>
        <dbReference type="Pfam" id="PF02880"/>
    </source>
</evidence>
<evidence type="ECO:0000256" key="3">
    <source>
        <dbReference type="ARBA" id="ARBA00004699"/>
    </source>
</evidence>
<evidence type="ECO:0000259" key="11">
    <source>
        <dbReference type="Pfam" id="PF00408"/>
    </source>
</evidence>
<dbReference type="EMBL" id="RFFM01000001">
    <property type="protein sequence ID" value="RMH92279.1"/>
    <property type="molecule type" value="Genomic_DNA"/>
</dbReference>
<feature type="domain" description="Alpha-D-phosphohexomutase alpha/beta/alpha" evidence="13">
    <location>
        <begin position="153"/>
        <end position="252"/>
    </location>
</feature>